<evidence type="ECO:0000313" key="1">
    <source>
        <dbReference type="EMBL" id="QBG37195.1"/>
    </source>
</evidence>
<dbReference type="KEGG" id="lsd:EMK97_16385"/>
<accession>A0A4P6PBT8</accession>
<dbReference type="InterPro" id="IPR013424">
    <property type="entry name" value="Ice-binding_C"/>
</dbReference>
<reference evidence="1 2" key="1">
    <citation type="submission" date="2018-12" db="EMBL/GenBank/DDBJ databases">
        <title>Complete genome of Litorilituus sediminis.</title>
        <authorList>
            <person name="Liu A."/>
            <person name="Rong J."/>
        </authorList>
    </citation>
    <scope>NUCLEOTIDE SEQUENCE [LARGE SCALE GENOMIC DNA]</scope>
    <source>
        <strain evidence="1 2">JCM 17549</strain>
    </source>
</reference>
<dbReference type="Proteomes" id="UP000290244">
    <property type="component" value="Chromosome"/>
</dbReference>
<keyword evidence="2" id="KW-1185">Reference proteome</keyword>
<dbReference type="EMBL" id="CP034759">
    <property type="protein sequence ID" value="QBG37195.1"/>
    <property type="molecule type" value="Genomic_DNA"/>
</dbReference>
<organism evidence="1 2">
    <name type="scientific">Litorilituus sediminis</name>
    <dbReference type="NCBI Taxonomy" id="718192"/>
    <lineage>
        <taxon>Bacteria</taxon>
        <taxon>Pseudomonadati</taxon>
        <taxon>Pseudomonadota</taxon>
        <taxon>Gammaproteobacteria</taxon>
        <taxon>Alteromonadales</taxon>
        <taxon>Colwelliaceae</taxon>
        <taxon>Litorilituus</taxon>
    </lineage>
</organism>
<gene>
    <name evidence="1" type="ORF">EMK97_16385</name>
</gene>
<dbReference type="AlphaFoldDB" id="A0A4P6PBT8"/>
<dbReference type="NCBIfam" id="TIGR02595">
    <property type="entry name" value="PEP_CTERM"/>
    <property type="match status" value="1"/>
</dbReference>
<evidence type="ECO:0000313" key="2">
    <source>
        <dbReference type="Proteomes" id="UP000290244"/>
    </source>
</evidence>
<name>A0A4P6PBT8_9GAMM</name>
<proteinExistence type="predicted"/>
<sequence>MRDLHMITYLKLALIFLYLVLFSFQSKATLLSFDNEADFNLAIGGMNITTIDFEGVTSGDIIADGDAIQGVTFNYDLGGIQLMVEDFAGTTSGTNYLGTDDGGLFLGGDGFDMSFSSAQMAIGMYIIGAYDEIFADDITLTVAGESVSLSTGFPIDVGDGEAFFIGLVVDNIANAFTSVSLSSASFDQLFNIDDITFAATRQDPPNGIPEPSSLVLMLLALMMFTYRKRKQFNL</sequence>
<protein>
    <submittedName>
        <fullName evidence="1">PEP-CTERM sorting domain-containing protein</fullName>
    </submittedName>
</protein>